<accession>W2T412</accession>
<gene>
    <name evidence="1" type="ORF">NECAME_11780</name>
</gene>
<reference evidence="2" key="1">
    <citation type="journal article" date="2014" name="Nat. Genet.">
        <title>Genome of the human hookworm Necator americanus.</title>
        <authorList>
            <person name="Tang Y.T."/>
            <person name="Gao X."/>
            <person name="Rosa B.A."/>
            <person name="Abubucker S."/>
            <person name="Hallsworth-Pepin K."/>
            <person name="Martin J."/>
            <person name="Tyagi R."/>
            <person name="Heizer E."/>
            <person name="Zhang X."/>
            <person name="Bhonagiri-Palsikar V."/>
            <person name="Minx P."/>
            <person name="Warren W.C."/>
            <person name="Wang Q."/>
            <person name="Zhan B."/>
            <person name="Hotez P.J."/>
            <person name="Sternberg P.W."/>
            <person name="Dougall A."/>
            <person name="Gaze S.T."/>
            <person name="Mulvenna J."/>
            <person name="Sotillo J."/>
            <person name="Ranganathan S."/>
            <person name="Rabelo E.M."/>
            <person name="Wilson R.K."/>
            <person name="Felgner P.L."/>
            <person name="Bethony J."/>
            <person name="Hawdon J.M."/>
            <person name="Gasser R.B."/>
            <person name="Loukas A."/>
            <person name="Mitreva M."/>
        </authorList>
    </citation>
    <scope>NUCLEOTIDE SEQUENCE [LARGE SCALE GENOMIC DNA]</scope>
</reference>
<dbReference type="AlphaFoldDB" id="W2T412"/>
<dbReference type="Proteomes" id="UP000053676">
    <property type="component" value="Unassembled WGS sequence"/>
</dbReference>
<name>W2T412_NECAM</name>
<dbReference type="KEGG" id="nai:NECAME_11780"/>
<dbReference type="OrthoDB" id="9995764at2759"/>
<organism evidence="1 2">
    <name type="scientific">Necator americanus</name>
    <name type="common">Human hookworm</name>
    <dbReference type="NCBI Taxonomy" id="51031"/>
    <lineage>
        <taxon>Eukaryota</taxon>
        <taxon>Metazoa</taxon>
        <taxon>Ecdysozoa</taxon>
        <taxon>Nematoda</taxon>
        <taxon>Chromadorea</taxon>
        <taxon>Rhabditida</taxon>
        <taxon>Rhabditina</taxon>
        <taxon>Rhabditomorpha</taxon>
        <taxon>Strongyloidea</taxon>
        <taxon>Ancylostomatidae</taxon>
        <taxon>Bunostominae</taxon>
        <taxon>Necator</taxon>
    </lineage>
</organism>
<dbReference type="InterPro" id="IPR019534">
    <property type="entry name" value="DUF2452"/>
</dbReference>
<evidence type="ECO:0000313" key="2">
    <source>
        <dbReference type="Proteomes" id="UP000053676"/>
    </source>
</evidence>
<dbReference type="STRING" id="51031.W2T412"/>
<protein>
    <submittedName>
        <fullName evidence="1">Uncharacterized protein</fullName>
    </submittedName>
</protein>
<proteinExistence type="predicted"/>
<dbReference type="EMBL" id="KI660237">
    <property type="protein sequence ID" value="ETN76274.1"/>
    <property type="molecule type" value="Genomic_DNA"/>
</dbReference>
<keyword evidence="2" id="KW-1185">Reference proteome</keyword>
<sequence>MLPLLTYFSLLRPEEWAKEEKLKDYVASFRLEMDRSFTPVTDIAARDVQFRSLEAFLKKLAFKEEFNMGVLLSNDLSN</sequence>
<dbReference type="Pfam" id="PF10504">
    <property type="entry name" value="DUF2452"/>
    <property type="match status" value="1"/>
</dbReference>
<evidence type="ECO:0000313" key="1">
    <source>
        <dbReference type="EMBL" id="ETN76274.1"/>
    </source>
</evidence>